<evidence type="ECO:0000256" key="3">
    <source>
        <dbReference type="ARBA" id="ARBA00022895"/>
    </source>
</evidence>
<dbReference type="GO" id="GO:0098505">
    <property type="term" value="F:G-rich strand telomeric DNA binding"/>
    <property type="evidence" value="ECO:0007669"/>
    <property type="project" value="TreeGrafter"/>
</dbReference>
<dbReference type="SUPFAM" id="SSF63600">
    <property type="entry name" value="Telomeric repeat binding factor (TRF) dimerisation domain"/>
    <property type="match status" value="1"/>
</dbReference>
<dbReference type="InterPro" id="IPR030657">
    <property type="entry name" value="TERF2"/>
</dbReference>
<proteinExistence type="predicted"/>
<protein>
    <recommendedName>
        <fullName evidence="7">Telomeric repeat-binding factor 2</fullName>
    </recommendedName>
    <alternativeName>
        <fullName evidence="9">TTAGGG repeat-binding factor 2</fullName>
    </alternativeName>
    <alternativeName>
        <fullName evidence="8">Telomeric DNA-binding protein</fullName>
    </alternativeName>
</protein>
<dbReference type="InterPro" id="IPR017930">
    <property type="entry name" value="Myb_dom"/>
</dbReference>
<dbReference type="InterPro" id="IPR036507">
    <property type="entry name" value="Telomere_rpt-bd_fac_dimer_sf"/>
</dbReference>
<dbReference type="SUPFAM" id="SSF46689">
    <property type="entry name" value="Homeodomain-like"/>
    <property type="match status" value="1"/>
</dbReference>
<dbReference type="SMART" id="SM00717">
    <property type="entry name" value="SANT"/>
    <property type="match status" value="1"/>
</dbReference>
<dbReference type="FunFam" id="1.10.10.60:FF:000129">
    <property type="entry name" value="Telomeric repeat-binding factor 2"/>
    <property type="match status" value="1"/>
</dbReference>
<dbReference type="InterPro" id="IPR009057">
    <property type="entry name" value="Homeodomain-like_sf"/>
</dbReference>
<dbReference type="EMBL" id="VWYL01023591">
    <property type="protein sequence ID" value="NXR39307.1"/>
    <property type="molecule type" value="Genomic_DNA"/>
</dbReference>
<sequence>EKTVNGWVLQFYFHRAIEAYRSGRNRDFRQFRDIMQALLVRPLDREPEMAQMLRIMQLLSRVEEGENLDCTFDKESELTPLESAMLVLDFIHEEFSVADRTMEAVQKMVKEAAVVVCIRNKEFEKASDIVKKYMGKEPRNQKKKNEWLAVIREKNPSHPKVKNFSYEDFQQSIFEFLKGYVDDSEPALLTLLKKTLNSEHADKGKSSLGTSEFADGLNNQAAAPEASRGPEDPARAPEALERAEDPARAPEVSGRVEDPARAPELAGATEELEGAASPAERAAGPTAAPEIMEEASGPAATVESMEVLTDPAATPEHLTATYDILKGTPEPMEIAKETAATPELPRVSIRESQRWAEESGSRLWLQVLFQGLILCVQAAPNSPNACPGQPKGVGAGLWILGKVLRWFGSVADRKCCCEQGGVEQHWEEAVEQELCSPHLGLFEREDWRAGNGLCHKLALQGQSWGCQWRERLDFRAPLVLSLQPPWLCLFYRQPPGAVTSCGISVLREAFKILSDSGDSDALFTKLDETDLPSLKQLSPSVSHRTKRCRETENQASETSEPPEMPCNIKNLFSISNLIVELDGSSCKSSECPDSSQEHVVSSASKPAPKLPDEPLSAQSEKSFQGRWNSSCGTEEKDSWSDEDELFANAASLERNNTSKMSSSKKQKWTAQESEWIKEGVRKYGEGRWKAICLKYPFQNRTAVMIKDRWRTMKKLGML</sequence>
<dbReference type="GO" id="GO:0003691">
    <property type="term" value="F:double-stranded telomeric DNA binding"/>
    <property type="evidence" value="ECO:0007669"/>
    <property type="project" value="TreeGrafter"/>
</dbReference>
<dbReference type="GO" id="GO:0031627">
    <property type="term" value="P:telomeric loop formation"/>
    <property type="evidence" value="ECO:0007669"/>
    <property type="project" value="TreeGrafter"/>
</dbReference>
<feature type="non-terminal residue" evidence="13">
    <location>
        <position position="718"/>
    </location>
</feature>
<dbReference type="PANTHER" id="PTHR46833">
    <property type="entry name" value="TELOMERIC REPEAT-BINDING FACTOR 2 TERF2"/>
    <property type="match status" value="1"/>
</dbReference>
<dbReference type="Gene3D" id="1.10.10.60">
    <property type="entry name" value="Homeodomain-like"/>
    <property type="match status" value="1"/>
</dbReference>
<dbReference type="InterPro" id="IPR001005">
    <property type="entry name" value="SANT/Myb"/>
</dbReference>
<feature type="domain" description="HTH myb-type" evidence="12">
    <location>
        <begin position="660"/>
        <end position="717"/>
    </location>
</feature>
<dbReference type="GO" id="GO:0003720">
    <property type="term" value="F:telomerase activity"/>
    <property type="evidence" value="ECO:0007669"/>
    <property type="project" value="TreeGrafter"/>
</dbReference>
<feature type="region of interest" description="Disordered" evidence="10">
    <location>
        <begin position="588"/>
        <end position="640"/>
    </location>
</feature>
<evidence type="ECO:0000313" key="13">
    <source>
        <dbReference type="EMBL" id="NXR39307.1"/>
    </source>
</evidence>
<dbReference type="FunFam" id="1.25.40.210:FF:000002">
    <property type="entry name" value="Telomeric repeat-binding factor 2"/>
    <property type="match status" value="1"/>
</dbReference>
<dbReference type="GO" id="GO:0042803">
    <property type="term" value="F:protein homodimerization activity"/>
    <property type="evidence" value="ECO:0007669"/>
    <property type="project" value="InterPro"/>
</dbReference>
<dbReference type="GO" id="GO:0032208">
    <property type="term" value="P:negative regulation of telomere maintenance via recombination"/>
    <property type="evidence" value="ECO:0007669"/>
    <property type="project" value="TreeGrafter"/>
</dbReference>
<dbReference type="GO" id="GO:1905839">
    <property type="term" value="P:negative regulation of telomeric D-loop disassembly"/>
    <property type="evidence" value="ECO:0007669"/>
    <property type="project" value="TreeGrafter"/>
</dbReference>
<evidence type="ECO:0000259" key="11">
    <source>
        <dbReference type="PROSITE" id="PS50090"/>
    </source>
</evidence>
<feature type="region of interest" description="Disordered" evidence="10">
    <location>
        <begin position="538"/>
        <end position="566"/>
    </location>
</feature>
<dbReference type="Proteomes" id="UP000549157">
    <property type="component" value="Unassembled WGS sequence"/>
</dbReference>
<evidence type="ECO:0000256" key="2">
    <source>
        <dbReference type="ARBA" id="ARBA00022454"/>
    </source>
</evidence>
<dbReference type="InterPro" id="IPR013867">
    <property type="entry name" value="Telomere_rpt-bd_fac_dimer_dom"/>
</dbReference>
<feature type="domain" description="Myb-like" evidence="11">
    <location>
        <begin position="660"/>
        <end position="713"/>
    </location>
</feature>
<organism evidence="13 14">
    <name type="scientific">Zosterops hypoxanthus</name>
    <dbReference type="NCBI Taxonomy" id="2485327"/>
    <lineage>
        <taxon>Eukaryota</taxon>
        <taxon>Metazoa</taxon>
        <taxon>Chordata</taxon>
        <taxon>Craniata</taxon>
        <taxon>Vertebrata</taxon>
        <taxon>Euteleostomi</taxon>
        <taxon>Archelosauria</taxon>
        <taxon>Archosauria</taxon>
        <taxon>Dinosauria</taxon>
        <taxon>Saurischia</taxon>
        <taxon>Theropoda</taxon>
        <taxon>Coelurosauria</taxon>
        <taxon>Aves</taxon>
        <taxon>Neognathae</taxon>
        <taxon>Neoaves</taxon>
        <taxon>Telluraves</taxon>
        <taxon>Australaves</taxon>
        <taxon>Passeriformes</taxon>
        <taxon>Sylvioidea</taxon>
        <taxon>Zosteropidae</taxon>
        <taxon>Zosterops</taxon>
    </lineage>
</organism>
<dbReference type="PROSITE" id="PS50090">
    <property type="entry name" value="MYB_LIKE"/>
    <property type="match status" value="1"/>
</dbReference>
<dbReference type="CDD" id="cd11660">
    <property type="entry name" value="SANT_TRF"/>
    <property type="match status" value="1"/>
</dbReference>
<evidence type="ECO:0000259" key="12">
    <source>
        <dbReference type="PROSITE" id="PS51294"/>
    </source>
</evidence>
<keyword evidence="14" id="KW-1185">Reference proteome</keyword>
<feature type="region of interest" description="Disordered" evidence="10">
    <location>
        <begin position="220"/>
        <end position="303"/>
    </location>
</feature>
<dbReference type="PROSITE" id="PS51294">
    <property type="entry name" value="HTH_MYB"/>
    <property type="match status" value="1"/>
</dbReference>
<keyword evidence="2" id="KW-0158">Chromosome</keyword>
<keyword evidence="3" id="KW-0779">Telomere</keyword>
<dbReference type="InterPro" id="IPR031902">
    <property type="entry name" value="TERF2_RBM"/>
</dbReference>
<dbReference type="Pfam" id="PF08558">
    <property type="entry name" value="TRF"/>
    <property type="match status" value="1"/>
</dbReference>
<dbReference type="Pfam" id="PF16772">
    <property type="entry name" value="TERF2_RBM"/>
    <property type="match status" value="1"/>
</dbReference>
<comment type="caution">
    <text evidence="13">The sequence shown here is derived from an EMBL/GenBank/DDBJ whole genome shotgun (WGS) entry which is preliminary data.</text>
</comment>
<evidence type="ECO:0000256" key="10">
    <source>
        <dbReference type="SAM" id="MobiDB-lite"/>
    </source>
</evidence>
<dbReference type="PANTHER" id="PTHR46833:SF1">
    <property type="entry name" value="TELOMERIC REPEAT-BINDING FACTOR 2"/>
    <property type="match status" value="1"/>
</dbReference>
<dbReference type="GO" id="GO:0032210">
    <property type="term" value="P:regulation of telomere maintenance via telomerase"/>
    <property type="evidence" value="ECO:0007669"/>
    <property type="project" value="TreeGrafter"/>
</dbReference>
<accession>A0A7L2KVC5</accession>
<evidence type="ECO:0000256" key="7">
    <source>
        <dbReference type="ARBA" id="ARBA00071647"/>
    </source>
</evidence>
<feature type="non-terminal residue" evidence="13">
    <location>
        <position position="1"/>
    </location>
</feature>
<dbReference type="CDD" id="cd11654">
    <property type="entry name" value="TRF2_RBM"/>
    <property type="match status" value="1"/>
</dbReference>
<dbReference type="GO" id="GO:0061820">
    <property type="term" value="P:telomeric D-loop disassembly"/>
    <property type="evidence" value="ECO:0007669"/>
    <property type="project" value="TreeGrafter"/>
</dbReference>
<name>A0A7L2KVC5_9PASS</name>
<feature type="compositionally biased region" description="Polar residues" evidence="10">
    <location>
        <begin position="616"/>
        <end position="632"/>
    </location>
</feature>
<dbReference type="GO" id="GO:0031848">
    <property type="term" value="P:protection from non-homologous end joining at telomere"/>
    <property type="evidence" value="ECO:0007669"/>
    <property type="project" value="InterPro"/>
</dbReference>
<dbReference type="GO" id="GO:0070198">
    <property type="term" value="P:protein localization to chromosome, telomeric region"/>
    <property type="evidence" value="ECO:0007669"/>
    <property type="project" value="TreeGrafter"/>
</dbReference>
<dbReference type="Gene3D" id="1.25.40.210">
    <property type="entry name" value="Telomere repeat-binding factor, dimerisation domain"/>
    <property type="match status" value="1"/>
</dbReference>
<keyword evidence="4" id="KW-0238">DNA-binding</keyword>
<keyword evidence="5" id="KW-0539">Nucleus</keyword>
<evidence type="ECO:0000256" key="1">
    <source>
        <dbReference type="ARBA" id="ARBA00004574"/>
    </source>
</evidence>
<dbReference type="GO" id="GO:0070187">
    <property type="term" value="C:shelterin complex"/>
    <property type="evidence" value="ECO:0007669"/>
    <property type="project" value="TreeGrafter"/>
</dbReference>
<evidence type="ECO:0000256" key="9">
    <source>
        <dbReference type="ARBA" id="ARBA00083088"/>
    </source>
</evidence>
<evidence type="ECO:0000256" key="5">
    <source>
        <dbReference type="ARBA" id="ARBA00023242"/>
    </source>
</evidence>
<evidence type="ECO:0000256" key="8">
    <source>
        <dbReference type="ARBA" id="ARBA00081836"/>
    </source>
</evidence>
<reference evidence="13 14" key="1">
    <citation type="submission" date="2019-09" db="EMBL/GenBank/DDBJ databases">
        <title>Bird 10,000 Genomes (B10K) Project - Family phase.</title>
        <authorList>
            <person name="Zhang G."/>
        </authorList>
    </citation>
    <scope>NUCLEOTIDE SEQUENCE [LARGE SCALE GENOMIC DNA]</scope>
    <source>
        <strain evidence="13">B10K-DU-001-36</strain>
        <tissue evidence="13">Muscle</tissue>
    </source>
</reference>
<dbReference type="GO" id="GO:0005654">
    <property type="term" value="C:nucleoplasm"/>
    <property type="evidence" value="ECO:0007669"/>
    <property type="project" value="UniProtKB-ARBA"/>
</dbReference>
<gene>
    <name evidence="13" type="primary">Terf2</name>
    <name evidence="13" type="ORF">ZOSHYP_R06647</name>
</gene>
<comment type="subcellular location">
    <subcellularLocation>
        <location evidence="1">Chromosome</location>
        <location evidence="1">Telomere</location>
    </subcellularLocation>
</comment>
<keyword evidence="6" id="KW-0131">Cell cycle</keyword>
<evidence type="ECO:0000256" key="6">
    <source>
        <dbReference type="ARBA" id="ARBA00023306"/>
    </source>
</evidence>
<dbReference type="OrthoDB" id="608866at2759"/>
<evidence type="ECO:0000256" key="4">
    <source>
        <dbReference type="ARBA" id="ARBA00023125"/>
    </source>
</evidence>
<evidence type="ECO:0000313" key="14">
    <source>
        <dbReference type="Proteomes" id="UP000549157"/>
    </source>
</evidence>
<dbReference type="AlphaFoldDB" id="A0A7L2KVC5"/>
<feature type="compositionally biased region" description="Basic and acidic residues" evidence="10">
    <location>
        <begin position="228"/>
        <end position="261"/>
    </location>
</feature>
<dbReference type="Pfam" id="PF00249">
    <property type="entry name" value="Myb_DNA-binding"/>
    <property type="match status" value="1"/>
</dbReference>